<keyword evidence="4 6" id="KW-0862">Zinc</keyword>
<keyword evidence="2" id="KW-0479">Metal-binding</keyword>
<dbReference type="EMBL" id="QXTG01000001">
    <property type="protein sequence ID" value="RIX30587.1"/>
    <property type="molecule type" value="Genomic_DNA"/>
</dbReference>
<keyword evidence="5 6" id="KW-0482">Metalloprotease</keyword>
<evidence type="ECO:0000259" key="8">
    <source>
        <dbReference type="Pfam" id="PF01435"/>
    </source>
</evidence>
<comment type="similarity">
    <text evidence="6">Belongs to the peptidase M48 family.</text>
</comment>
<reference evidence="10" key="1">
    <citation type="submission" date="2018-09" db="EMBL/GenBank/DDBJ databases">
        <authorList>
            <person name="Kim I."/>
        </authorList>
    </citation>
    <scope>NUCLEOTIDE SEQUENCE [LARGE SCALE GENOMIC DNA]</scope>
    <source>
        <strain evidence="10">DD4a</strain>
    </source>
</reference>
<dbReference type="InterPro" id="IPR001915">
    <property type="entry name" value="Peptidase_M48"/>
</dbReference>
<feature type="transmembrane region" description="Helical" evidence="7">
    <location>
        <begin position="36"/>
        <end position="64"/>
    </location>
</feature>
<keyword evidence="7" id="KW-0472">Membrane</keyword>
<evidence type="ECO:0000256" key="5">
    <source>
        <dbReference type="ARBA" id="ARBA00023049"/>
    </source>
</evidence>
<evidence type="ECO:0000256" key="6">
    <source>
        <dbReference type="RuleBase" id="RU003983"/>
    </source>
</evidence>
<comment type="cofactor">
    <cofactor evidence="6">
        <name>Zn(2+)</name>
        <dbReference type="ChEBI" id="CHEBI:29105"/>
    </cofactor>
    <text evidence="6">Binds 1 zinc ion per subunit.</text>
</comment>
<evidence type="ECO:0000256" key="4">
    <source>
        <dbReference type="ARBA" id="ARBA00022833"/>
    </source>
</evidence>
<dbReference type="GO" id="GO:0004222">
    <property type="term" value="F:metalloendopeptidase activity"/>
    <property type="evidence" value="ECO:0007669"/>
    <property type="project" value="InterPro"/>
</dbReference>
<feature type="transmembrane region" description="Helical" evidence="7">
    <location>
        <begin position="71"/>
        <end position="94"/>
    </location>
</feature>
<keyword evidence="7" id="KW-1133">Transmembrane helix</keyword>
<dbReference type="GO" id="GO:0006508">
    <property type="term" value="P:proteolysis"/>
    <property type="evidence" value="ECO:0007669"/>
    <property type="project" value="UniProtKB-KW"/>
</dbReference>
<dbReference type="PANTHER" id="PTHR34978">
    <property type="entry name" value="POSSIBLE SENSOR-TRANSDUCER PROTEIN BLAR"/>
    <property type="match status" value="1"/>
</dbReference>
<keyword evidence="7" id="KW-0812">Transmembrane</keyword>
<accession>A0A3A1U552</accession>
<dbReference type="PANTHER" id="PTHR34978:SF3">
    <property type="entry name" value="SLR0241 PROTEIN"/>
    <property type="match status" value="1"/>
</dbReference>
<comment type="caution">
    <text evidence="9">The sequence shown here is derived from an EMBL/GenBank/DDBJ whole genome shotgun (WGS) entry which is preliminary data.</text>
</comment>
<dbReference type="AlphaFoldDB" id="A0A3A1U552"/>
<dbReference type="InterPro" id="IPR052173">
    <property type="entry name" value="Beta-lactam_resp_regulator"/>
</dbReference>
<feature type="domain" description="Peptidase M48" evidence="8">
    <location>
        <begin position="136"/>
        <end position="254"/>
    </location>
</feature>
<evidence type="ECO:0000313" key="9">
    <source>
        <dbReference type="EMBL" id="RIX30587.1"/>
    </source>
</evidence>
<organism evidence="9 10">
    <name type="scientific">Amnibacterium setariae</name>
    <dbReference type="NCBI Taxonomy" id="2306585"/>
    <lineage>
        <taxon>Bacteria</taxon>
        <taxon>Bacillati</taxon>
        <taxon>Actinomycetota</taxon>
        <taxon>Actinomycetes</taxon>
        <taxon>Micrococcales</taxon>
        <taxon>Microbacteriaceae</taxon>
        <taxon>Amnibacterium</taxon>
    </lineage>
</organism>
<keyword evidence="10" id="KW-1185">Reference proteome</keyword>
<keyword evidence="3 6" id="KW-0378">Hydrolase</keyword>
<gene>
    <name evidence="9" type="ORF">D1781_03990</name>
</gene>
<dbReference type="CDD" id="cd07326">
    <property type="entry name" value="M56_BlaR1_MecR1_like"/>
    <property type="match status" value="1"/>
</dbReference>
<dbReference type="OrthoDB" id="9785340at2"/>
<proteinExistence type="inferred from homology"/>
<evidence type="ECO:0000256" key="2">
    <source>
        <dbReference type="ARBA" id="ARBA00022723"/>
    </source>
</evidence>
<protein>
    <submittedName>
        <fullName evidence="9">M56 family peptidase</fullName>
    </submittedName>
</protein>
<dbReference type="Proteomes" id="UP000265742">
    <property type="component" value="Unassembled WGS sequence"/>
</dbReference>
<evidence type="ECO:0000256" key="3">
    <source>
        <dbReference type="ARBA" id="ARBA00022801"/>
    </source>
</evidence>
<name>A0A3A1U552_9MICO</name>
<dbReference type="GO" id="GO:0046872">
    <property type="term" value="F:metal ion binding"/>
    <property type="evidence" value="ECO:0007669"/>
    <property type="project" value="UniProtKB-KW"/>
</dbReference>
<dbReference type="Pfam" id="PF01435">
    <property type="entry name" value="Peptidase_M48"/>
    <property type="match status" value="1"/>
</dbReference>
<evidence type="ECO:0000256" key="7">
    <source>
        <dbReference type="SAM" id="Phobius"/>
    </source>
</evidence>
<keyword evidence="1 6" id="KW-0645">Protease</keyword>
<evidence type="ECO:0000256" key="1">
    <source>
        <dbReference type="ARBA" id="ARBA00022670"/>
    </source>
</evidence>
<sequence>MIVLAVLLAVAAACVLGAPRLLRLRGPAVRRPRLLLVAWCTAFLTGAAAIAASVLWSVMLAIAAHAEPLDAGWLAGVLAWSALAVVGAAGALVLTRAEPLRSGREAAIRDLDLLAAACTKRVDRLGAVPVLHIRADRPIAFSSTADGGRIVVSTALADALTAGELRAVLEHERAHLAGRHDVLLRTAALNRMCLPALFGARAFDQAVHLLVELAADDAAARVCGERTLASALRRTAALEANEWAEIRAARLEQRPDASRRRARAGGGLLYKL</sequence>
<evidence type="ECO:0000313" key="10">
    <source>
        <dbReference type="Proteomes" id="UP000265742"/>
    </source>
</evidence>
<dbReference type="RefSeq" id="WP_119480949.1">
    <property type="nucleotide sequence ID" value="NZ_QXTG01000001.1"/>
</dbReference>
<dbReference type="Gene3D" id="3.30.2010.10">
    <property type="entry name" value="Metalloproteases ('zincins'), catalytic domain"/>
    <property type="match status" value="1"/>
</dbReference>